<dbReference type="Pfam" id="PF12535">
    <property type="entry name" value="Nudix_N"/>
    <property type="match status" value="1"/>
</dbReference>
<protein>
    <recommendedName>
        <fullName evidence="1">UDP-X diphosphatase-like N-terminal oligomerisation domain-containing protein</fullName>
    </recommendedName>
</protein>
<name>G2SM88_LIGR2</name>
<dbReference type="eggNOG" id="COG1051">
    <property type="taxonomic scope" value="Bacteria"/>
</dbReference>
<dbReference type="EMBL" id="CP003032">
    <property type="protein sequence ID" value="AEN77860.1"/>
    <property type="molecule type" value="Genomic_DNA"/>
</dbReference>
<evidence type="ECO:0000313" key="3">
    <source>
        <dbReference type="Proteomes" id="UP000001279"/>
    </source>
</evidence>
<evidence type="ECO:0000259" key="1">
    <source>
        <dbReference type="Pfam" id="PF12535"/>
    </source>
</evidence>
<sequence>MIIELQSLAQAGLTSGRDDFDLERCARIRDIAAEVDSVIAVARPGKHNIPHYAYGVCKIFTLCHVTGGSFEKNIETTGFDWFSEAPSCRCQE</sequence>
<dbReference type="PATRIC" id="fig|1069534.5.peg.631"/>
<gene>
    <name evidence="2" type="ordered locus">LRC_05630</name>
</gene>
<dbReference type="Proteomes" id="UP000001279">
    <property type="component" value="Chromosome"/>
</dbReference>
<dbReference type="STRING" id="1069534.LRC_05630"/>
<proteinExistence type="predicted"/>
<dbReference type="HOGENOM" id="CLU_166765_0_0_9"/>
<dbReference type="InterPro" id="IPR059176">
    <property type="entry name" value="UDP-X_N"/>
</dbReference>
<dbReference type="AlphaFoldDB" id="G2SM88"/>
<reference evidence="2 3" key="1">
    <citation type="journal article" date="2011" name="Microb. Cell Fact.">
        <title>Genome sequences and comparative genomics of two Lactobacillus ruminis strains from the bovine and human intestinal tracts.</title>
        <authorList>
            <person name="Forde B.M."/>
            <person name="Neville B.A."/>
            <person name="O'Donnell M.M."/>
            <person name="Riboulet-Bisson E."/>
            <person name="Claesson M.J."/>
            <person name="Coghlan A."/>
            <person name="Ross R.P."/>
            <person name="O'Toole P.W."/>
        </authorList>
    </citation>
    <scope>NUCLEOTIDE SEQUENCE [LARGE SCALE GENOMIC DNA]</scope>
    <source>
        <strain evidence="3">ATCC 27782 / RF3</strain>
    </source>
</reference>
<accession>G2SM88</accession>
<feature type="domain" description="UDP-X diphosphatase-like N-terminal oligomerisation" evidence="1">
    <location>
        <begin position="2"/>
        <end position="34"/>
    </location>
</feature>
<organism evidence="2 3">
    <name type="scientific">Ligilactobacillus ruminis (strain ATCC 27782 / RF3)</name>
    <name type="common">Lactobacillus ruminis</name>
    <dbReference type="NCBI Taxonomy" id="1069534"/>
    <lineage>
        <taxon>Bacteria</taxon>
        <taxon>Bacillati</taxon>
        <taxon>Bacillota</taxon>
        <taxon>Bacilli</taxon>
        <taxon>Lactobacillales</taxon>
        <taxon>Lactobacillaceae</taxon>
        <taxon>Ligilactobacillus</taxon>
    </lineage>
</organism>
<dbReference type="KEGG" id="lrm:LRC_05630"/>
<keyword evidence="3" id="KW-1185">Reference proteome</keyword>
<evidence type="ECO:0000313" key="2">
    <source>
        <dbReference type="EMBL" id="AEN77860.1"/>
    </source>
</evidence>
<dbReference type="Gene3D" id="6.10.250.1120">
    <property type="match status" value="1"/>
</dbReference>